<dbReference type="Proteomes" id="UP001207468">
    <property type="component" value="Unassembled WGS sequence"/>
</dbReference>
<evidence type="ECO:0000313" key="2">
    <source>
        <dbReference type="Proteomes" id="UP001207468"/>
    </source>
</evidence>
<organism evidence="1 2">
    <name type="scientific">Russula earlei</name>
    <dbReference type="NCBI Taxonomy" id="71964"/>
    <lineage>
        <taxon>Eukaryota</taxon>
        <taxon>Fungi</taxon>
        <taxon>Dikarya</taxon>
        <taxon>Basidiomycota</taxon>
        <taxon>Agaricomycotina</taxon>
        <taxon>Agaricomycetes</taxon>
        <taxon>Russulales</taxon>
        <taxon>Russulaceae</taxon>
        <taxon>Russula</taxon>
    </lineage>
</organism>
<accession>A0ACC0TU11</accession>
<protein>
    <submittedName>
        <fullName evidence="1">Uncharacterized protein</fullName>
    </submittedName>
</protein>
<reference evidence="1" key="1">
    <citation type="submission" date="2021-03" db="EMBL/GenBank/DDBJ databases">
        <title>Evolutionary priming and transition to the ectomycorrhizal habit in an iconic lineage of mushroom-forming fungi: is preadaptation a requirement?</title>
        <authorList>
            <consortium name="DOE Joint Genome Institute"/>
            <person name="Looney B.P."/>
            <person name="Miyauchi S."/>
            <person name="Morin E."/>
            <person name="Drula E."/>
            <person name="Courty P.E."/>
            <person name="Chicoki N."/>
            <person name="Fauchery L."/>
            <person name="Kohler A."/>
            <person name="Kuo A."/>
            <person name="LaButti K."/>
            <person name="Pangilinan J."/>
            <person name="Lipzen A."/>
            <person name="Riley R."/>
            <person name="Andreopoulos W."/>
            <person name="He G."/>
            <person name="Johnson J."/>
            <person name="Barry K.W."/>
            <person name="Grigoriev I.V."/>
            <person name="Nagy L."/>
            <person name="Hibbett D."/>
            <person name="Henrissat B."/>
            <person name="Matheny P.B."/>
            <person name="Labbe J."/>
            <person name="Martin A.F."/>
        </authorList>
    </citation>
    <scope>NUCLEOTIDE SEQUENCE</scope>
    <source>
        <strain evidence="1">BPL698</strain>
    </source>
</reference>
<proteinExistence type="predicted"/>
<dbReference type="EMBL" id="JAGFNK010000550">
    <property type="protein sequence ID" value="KAI9448835.1"/>
    <property type="molecule type" value="Genomic_DNA"/>
</dbReference>
<gene>
    <name evidence="1" type="ORF">F5148DRAFT_1153319</name>
</gene>
<evidence type="ECO:0000313" key="1">
    <source>
        <dbReference type="EMBL" id="KAI9448835.1"/>
    </source>
</evidence>
<name>A0ACC0TU11_9AGAM</name>
<keyword evidence="2" id="KW-1185">Reference proteome</keyword>
<comment type="caution">
    <text evidence="1">The sequence shown here is derived from an EMBL/GenBank/DDBJ whole genome shotgun (WGS) entry which is preliminary data.</text>
</comment>
<sequence>MAMPELPLSSQLQQGGAGDGKKVWEKEPVEPCRRHSHGHVAIMVARSSQWPMGHAQDSWPSWGCCGHAQVVVIVTTAVPQEERGMGSSGWKGVEEELVRGLTEKWVMGRRGLRR</sequence>